<keyword evidence="3" id="KW-0863">Zinc-finger</keyword>
<reference evidence="6 7" key="1">
    <citation type="submission" date="2018-12" db="EMBL/GenBank/DDBJ databases">
        <title>Draft genome sequence of Xylaria grammica IHI A82.</title>
        <authorList>
            <person name="Buettner E."/>
            <person name="Kellner H."/>
        </authorList>
    </citation>
    <scope>NUCLEOTIDE SEQUENCE [LARGE SCALE GENOMIC DNA]</scope>
    <source>
        <strain evidence="6 7">IHI A82</strain>
    </source>
</reference>
<dbReference type="AlphaFoldDB" id="A0A439D006"/>
<dbReference type="PANTHER" id="PTHR47435:SF4">
    <property type="entry name" value="KELCH REPEAT PROTEIN (AFU_ORTHOLOGUE AFUA_5G12780)"/>
    <property type="match status" value="1"/>
</dbReference>
<feature type="region of interest" description="Disordered" evidence="4">
    <location>
        <begin position="547"/>
        <end position="638"/>
    </location>
</feature>
<keyword evidence="2" id="KW-0408">Iron</keyword>
<evidence type="ECO:0000256" key="4">
    <source>
        <dbReference type="SAM" id="MobiDB-lite"/>
    </source>
</evidence>
<protein>
    <recommendedName>
        <fullName evidence="5">C2H2-type domain-containing protein</fullName>
    </recommendedName>
</protein>
<feature type="compositionally biased region" description="Polar residues" evidence="4">
    <location>
        <begin position="351"/>
        <end position="360"/>
    </location>
</feature>
<dbReference type="InterPro" id="IPR036236">
    <property type="entry name" value="Znf_C2H2_sf"/>
</dbReference>
<evidence type="ECO:0000256" key="2">
    <source>
        <dbReference type="ARBA" id="ARBA00023004"/>
    </source>
</evidence>
<organism evidence="6 7">
    <name type="scientific">Xylaria grammica</name>
    <dbReference type="NCBI Taxonomy" id="363999"/>
    <lineage>
        <taxon>Eukaryota</taxon>
        <taxon>Fungi</taxon>
        <taxon>Dikarya</taxon>
        <taxon>Ascomycota</taxon>
        <taxon>Pezizomycotina</taxon>
        <taxon>Sordariomycetes</taxon>
        <taxon>Xylariomycetidae</taxon>
        <taxon>Xylariales</taxon>
        <taxon>Xylariaceae</taxon>
        <taxon>Xylaria</taxon>
    </lineage>
</organism>
<keyword evidence="7" id="KW-1185">Reference proteome</keyword>
<dbReference type="SMART" id="SM00355">
    <property type="entry name" value="ZnF_C2H2"/>
    <property type="match status" value="4"/>
</dbReference>
<feature type="compositionally biased region" description="Acidic residues" evidence="4">
    <location>
        <begin position="723"/>
        <end position="739"/>
    </location>
</feature>
<dbReference type="EMBL" id="RYZI01000239">
    <property type="protein sequence ID" value="RWA07760.1"/>
    <property type="molecule type" value="Genomic_DNA"/>
</dbReference>
<feature type="region of interest" description="Disordered" evidence="4">
    <location>
        <begin position="715"/>
        <end position="783"/>
    </location>
</feature>
<feature type="compositionally biased region" description="Polar residues" evidence="4">
    <location>
        <begin position="12"/>
        <end position="22"/>
    </location>
</feature>
<feature type="compositionally biased region" description="Basic and acidic residues" evidence="4">
    <location>
        <begin position="567"/>
        <end position="585"/>
    </location>
</feature>
<evidence type="ECO:0000259" key="5">
    <source>
        <dbReference type="PROSITE" id="PS50157"/>
    </source>
</evidence>
<comment type="caution">
    <text evidence="6">The sequence shown here is derived from an EMBL/GenBank/DDBJ whole genome shotgun (WGS) entry which is preliminary data.</text>
</comment>
<feature type="region of interest" description="Disordered" evidence="4">
    <location>
        <begin position="1"/>
        <end position="22"/>
    </location>
</feature>
<dbReference type="InterPro" id="IPR013087">
    <property type="entry name" value="Znf_C2H2_type"/>
</dbReference>
<feature type="compositionally biased region" description="Low complexity" evidence="4">
    <location>
        <begin position="369"/>
        <end position="378"/>
    </location>
</feature>
<dbReference type="PANTHER" id="PTHR47435">
    <property type="entry name" value="KELCH REPEAT PROTEIN (AFU_ORTHOLOGUE AFUA_5G12780)"/>
    <property type="match status" value="1"/>
</dbReference>
<evidence type="ECO:0000256" key="1">
    <source>
        <dbReference type="ARBA" id="ARBA00022737"/>
    </source>
</evidence>
<evidence type="ECO:0000313" key="7">
    <source>
        <dbReference type="Proteomes" id="UP000286045"/>
    </source>
</evidence>
<evidence type="ECO:0000313" key="6">
    <source>
        <dbReference type="EMBL" id="RWA07760.1"/>
    </source>
</evidence>
<keyword evidence="3" id="KW-0479">Metal-binding</keyword>
<dbReference type="Proteomes" id="UP000286045">
    <property type="component" value="Unassembled WGS sequence"/>
</dbReference>
<feature type="region of interest" description="Disordered" evidence="4">
    <location>
        <begin position="336"/>
        <end position="394"/>
    </location>
</feature>
<dbReference type="SUPFAM" id="SSF57667">
    <property type="entry name" value="beta-beta-alpha zinc fingers"/>
    <property type="match status" value="1"/>
</dbReference>
<dbReference type="SUPFAM" id="SSF50965">
    <property type="entry name" value="Galactose oxidase, central domain"/>
    <property type="match status" value="1"/>
</dbReference>
<keyword evidence="3" id="KW-0862">Zinc</keyword>
<keyword evidence="1" id="KW-0677">Repeat</keyword>
<dbReference type="Gene3D" id="3.30.160.60">
    <property type="entry name" value="Classic Zinc Finger"/>
    <property type="match status" value="2"/>
</dbReference>
<feature type="domain" description="C2H2-type" evidence="5">
    <location>
        <begin position="529"/>
        <end position="559"/>
    </location>
</feature>
<dbReference type="GO" id="GO:0008270">
    <property type="term" value="F:zinc ion binding"/>
    <property type="evidence" value="ECO:0007669"/>
    <property type="project" value="UniProtKB-KW"/>
</dbReference>
<dbReference type="STRING" id="363999.A0A439D006"/>
<accession>A0A439D006</accession>
<sequence>MPFELPPHLAGQQGNMNFQPEAQATGKDPMVRWYEVNDGPWHPPGLTSGTGDGGGRSMMPSMRDNQFIVPSRSNIPSEIMPHSDSGYGSYQNQTSIANGSVCDDSFDTNPDTQSIMGGSMVDTRFSVSDVVSETPIALNVPCEWGNPIRIETVTMRCRVCGKKHDQRHKKPFKCDVQECPRRLEGFSTTNDLDRHKRSVHPGSQTSGHRYVCPIGPCKSKDKIWPRADNFKAHLKRVHSKEPVPDEYLESCIYKLPTSVAEPQDNPRQDEVMSDYEYSGLANGQANSWPRFLEAAHSIGSLGPLSEAQGEETLSLSASQQGLANLHIHHTAPHPELYQQTTQPDPVYNGPILSSSPIQHNKSPRESEASESTSPPSEEQMAQVPRGHPTGAQVTGVDESRFGLLDESGEPLLKHSPAHSIVDDLVKTDDGISDSTDPEDFFAHETGLPKFDFRNPDMNVLRKFVDDLQSRGLLEPLGLKKEGCGTAEPTKAEGSPTTNPHHRHLCSTCGKIFPRKCELKKHEKRHEKPYGCTMPGCERRFGSKNDWKRHENTQHPMSETWRGRNGGTRKEISEWKDFDLSKRGTGDSEDGDDSGLSARVVKAHRSSREGIHHPLGHLKSKRKRDDVSNASSAKKSRVLRSVQCAAAAAATGMKGTWQHVPLPSLPRSSHSLDVVAGNAYVFGGEVEARKPVDNDMHVVVLPWSGAPADYYAIKAKPSPRTSADDEDTAVPPVTEEDETDAQLRDPLTEVPLGSSTSTPGESESSTPDKGKTPETADVPAPRIGHATAVIGSRIFLFGGRSAAAGSPIPPARSYHSATATEKPRDFALKPLRLRRSSTWKEWAEGDSAEVGIPQRPIPGTIAEKSTDDEAAGAGFGTFIIHAGCLADGTRGSDVWAFDVH</sequence>
<dbReference type="PROSITE" id="PS50157">
    <property type="entry name" value="ZINC_FINGER_C2H2_2"/>
    <property type="match status" value="2"/>
</dbReference>
<dbReference type="Gene3D" id="2.120.10.80">
    <property type="entry name" value="Kelch-type beta propeller"/>
    <property type="match status" value="1"/>
</dbReference>
<proteinExistence type="predicted"/>
<evidence type="ECO:0000256" key="3">
    <source>
        <dbReference type="PROSITE-ProRule" id="PRU00042"/>
    </source>
</evidence>
<dbReference type="PROSITE" id="PS00028">
    <property type="entry name" value="ZINC_FINGER_C2H2_1"/>
    <property type="match status" value="2"/>
</dbReference>
<feature type="non-terminal residue" evidence="6">
    <location>
        <position position="899"/>
    </location>
</feature>
<dbReference type="GO" id="GO:0019760">
    <property type="term" value="P:glucosinolate metabolic process"/>
    <property type="evidence" value="ECO:0007669"/>
    <property type="project" value="UniProtKB-ARBA"/>
</dbReference>
<gene>
    <name evidence="6" type="ORF">EKO27_g7355</name>
</gene>
<dbReference type="InterPro" id="IPR015915">
    <property type="entry name" value="Kelch-typ_b-propeller"/>
</dbReference>
<name>A0A439D006_9PEZI</name>
<feature type="compositionally biased region" description="Low complexity" evidence="4">
    <location>
        <begin position="752"/>
        <end position="764"/>
    </location>
</feature>
<feature type="domain" description="C2H2-type" evidence="5">
    <location>
        <begin position="503"/>
        <end position="530"/>
    </location>
</feature>
<dbReference type="InterPro" id="IPR011043">
    <property type="entry name" value="Gal_Oxase/kelch_b-propeller"/>
</dbReference>